<keyword evidence="14 17" id="KW-0234">DNA repair</keyword>
<dbReference type="Gene3D" id="3.30.160.60">
    <property type="entry name" value="Classic Zinc Finger"/>
    <property type="match status" value="1"/>
</dbReference>
<feature type="region of interest" description="Disordered" evidence="19">
    <location>
        <begin position="347"/>
        <end position="475"/>
    </location>
</feature>
<evidence type="ECO:0000256" key="11">
    <source>
        <dbReference type="ARBA" id="ARBA00022786"/>
    </source>
</evidence>
<feature type="compositionally biased region" description="Basic and acidic residues" evidence="19">
    <location>
        <begin position="396"/>
        <end position="406"/>
    </location>
</feature>
<dbReference type="Pfam" id="PF13923">
    <property type="entry name" value="zf-C3HC4_2"/>
    <property type="match status" value="1"/>
</dbReference>
<evidence type="ECO:0000259" key="20">
    <source>
        <dbReference type="PROSITE" id="PS50089"/>
    </source>
</evidence>
<dbReference type="EMBL" id="KE145373">
    <property type="protein sequence ID" value="EPE24353.1"/>
    <property type="molecule type" value="Genomic_DNA"/>
</dbReference>
<feature type="region of interest" description="Disordered" evidence="19">
    <location>
        <begin position="197"/>
        <end position="228"/>
    </location>
</feature>
<dbReference type="InterPro" id="IPR017907">
    <property type="entry name" value="Znf_RING_CS"/>
</dbReference>
<keyword evidence="11 18" id="KW-0833">Ubl conjugation pathway</keyword>
<evidence type="ECO:0000256" key="2">
    <source>
        <dbReference type="ARBA" id="ARBA00004123"/>
    </source>
</evidence>
<evidence type="ECO:0000256" key="18">
    <source>
        <dbReference type="RuleBase" id="RU368093"/>
    </source>
</evidence>
<keyword evidence="12 18" id="KW-0862">Zinc</keyword>
<dbReference type="SMART" id="SM00184">
    <property type="entry name" value="RING"/>
    <property type="match status" value="1"/>
</dbReference>
<dbReference type="AlphaFoldDB" id="S3DCG0"/>
<dbReference type="OMA" id="WNANADL"/>
<evidence type="ECO:0000256" key="10">
    <source>
        <dbReference type="ARBA" id="ARBA00022771"/>
    </source>
</evidence>
<protein>
    <recommendedName>
        <fullName evidence="6 18">Postreplication repair E3 ubiquitin-protein ligase RAD18</fullName>
        <ecNumber evidence="5 18">2.3.2.27</ecNumber>
    </recommendedName>
    <alternativeName>
        <fullName evidence="18">RING-type E3 ubiquitin transferase RAD18</fullName>
    </alternativeName>
</protein>
<reference evidence="22 23" key="1">
    <citation type="journal article" date="2013" name="BMC Genomics">
        <title>Genomics-driven discovery of the pneumocandin biosynthetic gene cluster in the fungus Glarea lozoyensis.</title>
        <authorList>
            <person name="Chen L."/>
            <person name="Yue Q."/>
            <person name="Zhang X."/>
            <person name="Xiang M."/>
            <person name="Wang C."/>
            <person name="Li S."/>
            <person name="Che Y."/>
            <person name="Ortiz-Lopez F.J."/>
            <person name="Bills G.F."/>
            <person name="Liu X."/>
            <person name="An Z."/>
        </authorList>
    </citation>
    <scope>NUCLEOTIDE SEQUENCE [LARGE SCALE GENOMIC DNA]</scope>
    <source>
        <strain evidence="23">ATCC 20868 / MF5171</strain>
    </source>
</reference>
<feature type="compositionally biased region" description="Polar residues" evidence="19">
    <location>
        <begin position="407"/>
        <end position="417"/>
    </location>
</feature>
<dbReference type="PANTHER" id="PTHR14134">
    <property type="entry name" value="E3 UBIQUITIN-PROTEIN LIGASE RAD18"/>
    <property type="match status" value="1"/>
</dbReference>
<feature type="region of interest" description="Disordered" evidence="19">
    <location>
        <begin position="106"/>
        <end position="173"/>
    </location>
</feature>
<evidence type="ECO:0000313" key="23">
    <source>
        <dbReference type="Proteomes" id="UP000016922"/>
    </source>
</evidence>
<evidence type="ECO:0000256" key="5">
    <source>
        <dbReference type="ARBA" id="ARBA00012483"/>
    </source>
</evidence>
<keyword evidence="23" id="KW-1185">Reference proteome</keyword>
<evidence type="ECO:0000256" key="3">
    <source>
        <dbReference type="ARBA" id="ARBA00004906"/>
    </source>
</evidence>
<evidence type="ECO:0000256" key="8">
    <source>
        <dbReference type="ARBA" id="ARBA00022723"/>
    </source>
</evidence>
<name>S3DCG0_GLAL2</name>
<proteinExistence type="inferred from homology"/>
<comment type="pathway">
    <text evidence="3 18">Protein modification; protein ubiquitination.</text>
</comment>
<keyword evidence="13 18" id="KW-0238">DNA-binding</keyword>
<dbReference type="Proteomes" id="UP000016922">
    <property type="component" value="Unassembled WGS sequence"/>
</dbReference>
<dbReference type="InterPro" id="IPR004580">
    <property type="entry name" value="Rad18_fungi"/>
</dbReference>
<dbReference type="SMART" id="SM00734">
    <property type="entry name" value="ZnF_Rad18"/>
    <property type="match status" value="1"/>
</dbReference>
<dbReference type="PROSITE" id="PS00518">
    <property type="entry name" value="ZF_RING_1"/>
    <property type="match status" value="1"/>
</dbReference>
<dbReference type="InterPro" id="IPR006642">
    <property type="entry name" value="Rad18_UBZ4"/>
</dbReference>
<dbReference type="UniPathway" id="UPA00143"/>
<evidence type="ECO:0000256" key="7">
    <source>
        <dbReference type="ARBA" id="ARBA00022679"/>
    </source>
</evidence>
<keyword evidence="7 18" id="KW-0808">Transferase</keyword>
<dbReference type="GO" id="GO:0006301">
    <property type="term" value="P:DNA damage tolerance"/>
    <property type="evidence" value="ECO:0007669"/>
    <property type="project" value="InterPro"/>
</dbReference>
<feature type="domain" description="UBZ4-type" evidence="21">
    <location>
        <begin position="176"/>
        <end position="204"/>
    </location>
</feature>
<evidence type="ECO:0000256" key="17">
    <source>
        <dbReference type="PROSITE-ProRule" id="PRU01256"/>
    </source>
</evidence>
<evidence type="ECO:0000256" key="19">
    <source>
        <dbReference type="SAM" id="MobiDB-lite"/>
    </source>
</evidence>
<keyword evidence="15 18" id="KW-0539">Nucleus</keyword>
<evidence type="ECO:0000313" key="22">
    <source>
        <dbReference type="EMBL" id="EPE24353.1"/>
    </source>
</evidence>
<feature type="region of interest" description="Disordered" evidence="19">
    <location>
        <begin position="512"/>
        <end position="551"/>
    </location>
</feature>
<feature type="compositionally biased region" description="Polar residues" evidence="19">
    <location>
        <begin position="424"/>
        <end position="444"/>
    </location>
</feature>
<dbReference type="KEGG" id="glz:GLAREA_08205"/>
<evidence type="ECO:0000256" key="14">
    <source>
        <dbReference type="ARBA" id="ARBA00023204"/>
    </source>
</evidence>
<feature type="domain" description="RING-type" evidence="20">
    <location>
        <begin position="36"/>
        <end position="74"/>
    </location>
</feature>
<keyword evidence="10 16" id="KW-0863">Zinc-finger</keyword>
<dbReference type="EC" id="2.3.2.27" evidence="5 18"/>
<dbReference type="GO" id="GO:0006513">
    <property type="term" value="P:protein monoubiquitination"/>
    <property type="evidence" value="ECO:0007669"/>
    <property type="project" value="InterPro"/>
</dbReference>
<evidence type="ECO:0000256" key="1">
    <source>
        <dbReference type="ARBA" id="ARBA00000900"/>
    </source>
</evidence>
<dbReference type="InterPro" id="IPR001841">
    <property type="entry name" value="Znf_RING"/>
</dbReference>
<evidence type="ECO:0000256" key="9">
    <source>
        <dbReference type="ARBA" id="ARBA00022763"/>
    </source>
</evidence>
<feature type="compositionally biased region" description="Basic and acidic residues" evidence="19">
    <location>
        <begin position="512"/>
        <end position="521"/>
    </location>
</feature>
<dbReference type="NCBIfam" id="TIGR00599">
    <property type="entry name" value="rad18"/>
    <property type="match status" value="1"/>
</dbReference>
<dbReference type="GO" id="GO:0061630">
    <property type="term" value="F:ubiquitin protein ligase activity"/>
    <property type="evidence" value="ECO:0007669"/>
    <property type="project" value="UniProtKB-UniRule"/>
</dbReference>
<dbReference type="OrthoDB" id="9049620at2759"/>
<dbReference type="PANTHER" id="PTHR14134:SF2">
    <property type="entry name" value="E3 UBIQUITIN-PROTEIN LIGASE RAD18"/>
    <property type="match status" value="1"/>
</dbReference>
<evidence type="ECO:0000259" key="21">
    <source>
        <dbReference type="PROSITE" id="PS51908"/>
    </source>
</evidence>
<dbReference type="InterPro" id="IPR039577">
    <property type="entry name" value="Rad18"/>
</dbReference>
<feature type="compositionally biased region" description="Polar residues" evidence="19">
    <location>
        <begin position="357"/>
        <end position="395"/>
    </location>
</feature>
<dbReference type="STRING" id="1116229.S3DCG0"/>
<dbReference type="RefSeq" id="XP_008088441.1">
    <property type="nucleotide sequence ID" value="XM_008090250.1"/>
</dbReference>
<dbReference type="eggNOG" id="KOG0287">
    <property type="taxonomic scope" value="Eukaryota"/>
</dbReference>
<dbReference type="PROSITE" id="PS50089">
    <property type="entry name" value="ZF_RING_2"/>
    <property type="match status" value="1"/>
</dbReference>
<dbReference type="GO" id="GO:0097505">
    <property type="term" value="C:Rad6-Rad18 complex"/>
    <property type="evidence" value="ECO:0007669"/>
    <property type="project" value="TreeGrafter"/>
</dbReference>
<dbReference type="SUPFAM" id="SSF57850">
    <property type="entry name" value="RING/U-box"/>
    <property type="match status" value="1"/>
</dbReference>
<evidence type="ECO:0000256" key="13">
    <source>
        <dbReference type="ARBA" id="ARBA00023125"/>
    </source>
</evidence>
<comment type="subunit">
    <text evidence="18">Interacts with E2 UBC2, forming a complex with ubiquitin ligase activity.</text>
</comment>
<dbReference type="GO" id="GO:0008270">
    <property type="term" value="F:zinc ion binding"/>
    <property type="evidence" value="ECO:0007669"/>
    <property type="project" value="UniProtKB-KW"/>
</dbReference>
<evidence type="ECO:0000256" key="16">
    <source>
        <dbReference type="PROSITE-ProRule" id="PRU00175"/>
    </source>
</evidence>
<comment type="catalytic activity">
    <reaction evidence="1 18">
        <text>S-ubiquitinyl-[E2 ubiquitin-conjugating enzyme]-L-cysteine + [acceptor protein]-L-lysine = [E2 ubiquitin-conjugating enzyme]-L-cysteine + N(6)-ubiquitinyl-[acceptor protein]-L-lysine.</text>
        <dbReference type="EC" id="2.3.2.27"/>
    </reaction>
</comment>
<dbReference type="Gene3D" id="3.30.40.10">
    <property type="entry name" value="Zinc/RING finger domain, C3HC4 (zinc finger)"/>
    <property type="match status" value="1"/>
</dbReference>
<keyword evidence="9 17" id="KW-0227">DNA damage</keyword>
<evidence type="ECO:0000256" key="6">
    <source>
        <dbReference type="ARBA" id="ARBA00015551"/>
    </source>
</evidence>
<evidence type="ECO:0000256" key="4">
    <source>
        <dbReference type="ARBA" id="ARBA00009506"/>
    </source>
</evidence>
<evidence type="ECO:0000256" key="12">
    <source>
        <dbReference type="ARBA" id="ARBA00022833"/>
    </source>
</evidence>
<dbReference type="GO" id="GO:0005634">
    <property type="term" value="C:nucleus"/>
    <property type="evidence" value="ECO:0007669"/>
    <property type="project" value="UniProtKB-SubCell"/>
</dbReference>
<comment type="subcellular location">
    <subcellularLocation>
        <location evidence="2 18">Nucleus</location>
    </subcellularLocation>
</comment>
<keyword evidence="8 18" id="KW-0479">Metal-binding</keyword>
<organism evidence="22 23">
    <name type="scientific">Glarea lozoyensis (strain ATCC 20868 / MF5171)</name>
    <dbReference type="NCBI Taxonomy" id="1116229"/>
    <lineage>
        <taxon>Eukaryota</taxon>
        <taxon>Fungi</taxon>
        <taxon>Dikarya</taxon>
        <taxon>Ascomycota</taxon>
        <taxon>Pezizomycotina</taxon>
        <taxon>Leotiomycetes</taxon>
        <taxon>Helotiales</taxon>
        <taxon>Helotiaceae</taxon>
        <taxon>Glarea</taxon>
    </lineage>
</organism>
<dbReference type="HOGENOM" id="CLU_028491_1_0_1"/>
<dbReference type="PROSITE" id="PS51908">
    <property type="entry name" value="ZF_UBZ4"/>
    <property type="match status" value="1"/>
</dbReference>
<dbReference type="GO" id="GO:0003697">
    <property type="term" value="F:single-stranded DNA binding"/>
    <property type="evidence" value="ECO:0007669"/>
    <property type="project" value="UniProtKB-UniRule"/>
</dbReference>
<comment type="similarity">
    <text evidence="4 18">Belongs to the RAD18 family.</text>
</comment>
<dbReference type="InterPro" id="IPR013083">
    <property type="entry name" value="Znf_RING/FYVE/PHD"/>
</dbReference>
<feature type="compositionally biased region" description="Basic residues" evidence="19">
    <location>
        <begin position="137"/>
        <end position="146"/>
    </location>
</feature>
<gene>
    <name evidence="22" type="ORF">GLAREA_08205</name>
</gene>
<evidence type="ECO:0000256" key="15">
    <source>
        <dbReference type="ARBA" id="ARBA00023242"/>
    </source>
</evidence>
<dbReference type="GeneID" id="19467254"/>
<sequence>MNSKTPKDATYEITDSTDWLETPLKSLSAVEAALRCQICKEFYDTPLITSCEHTFCSLCIRRCLNQDGKCPACRKEDQSSRLRHCKTLGELVQSFKLARPEVFAFATKPSATSPTMPPNRSRGTTPEMQEDGEPSRKRTRSSRQTRAKSAQQMIVLDSDEDGDFVPEEKEEHNDGRVECPICAKRVKEASINLHIDRGCPNEPSTPKCEKLKSISSPSRRGQKNAEKPLERLAQVNYGMMNERQVRKKAMDLGLLGHGSKPIMEKRITEWVTLWNANCDATFPKSKAELKRDMDTWERTQGVYAPSNSTGNQIKSKDFDAAAWSNQHDANFKYLIANARKKAQAAKAVATTDDKSESASITGQSSSNKSGPSITWQPSEPHTGNNTSAYESSYTASKEDYETHTESHQLLPTASESLTYPPPNSTQEPLASSASNNQQPTSNASKPGVPETKMSLSQRERSEKHNPNWPFVHSDRPVPFMEPQYIDGSWQAVQTRPHKYPILTYGELAIQEREQEQRERKQQNMPGLHTTSQQPPPKRPSQDTNSIPVNKSGIEAVVGIDNPTFTNIQY</sequence>
<dbReference type="GO" id="GO:0006281">
    <property type="term" value="P:DNA repair"/>
    <property type="evidence" value="ECO:0007669"/>
    <property type="project" value="UniProtKB-KW"/>
</dbReference>
<comment type="function">
    <text evidence="18">E3 RING-finger protein, member of the UBC2/RAD6 epistasis group. Associates to the E2 ubiquitin conjugating enzyme UBC2/RAD6 to form the UBC2-RAD18 ubiquitin ligase complex involved in postreplicative repair (PRR) of damaged DNA.</text>
</comment>
<dbReference type="FunFam" id="3.30.40.10:FF:000172">
    <property type="entry name" value="E3 ubiquitin-protein ligase RAD18"/>
    <property type="match status" value="1"/>
</dbReference>
<accession>S3DCG0</accession>